<dbReference type="InterPro" id="IPR036412">
    <property type="entry name" value="HAD-like_sf"/>
</dbReference>
<keyword evidence="5 11" id="KW-0479">Metal-binding</keyword>
<keyword evidence="3" id="KW-0104">Cadmium</keyword>
<keyword evidence="6" id="KW-1278">Translocase</keyword>
<dbReference type="SUPFAM" id="SSF56784">
    <property type="entry name" value="HAD-like"/>
    <property type="match status" value="1"/>
</dbReference>
<evidence type="ECO:0000313" key="14">
    <source>
        <dbReference type="Proteomes" id="UP000515703"/>
    </source>
</evidence>
<evidence type="ECO:0000256" key="5">
    <source>
        <dbReference type="ARBA" id="ARBA00022723"/>
    </source>
</evidence>
<keyword evidence="11" id="KW-0067">ATP-binding</keyword>
<evidence type="ECO:0000256" key="3">
    <source>
        <dbReference type="ARBA" id="ARBA00022539"/>
    </source>
</evidence>
<dbReference type="NCBIfam" id="TIGR01525">
    <property type="entry name" value="ATPase-IB_hvy"/>
    <property type="match status" value="1"/>
</dbReference>
<dbReference type="InterPro" id="IPR044492">
    <property type="entry name" value="P_typ_ATPase_HD_dom"/>
</dbReference>
<comment type="subcellular location">
    <subcellularLocation>
        <location evidence="1">Cell membrane</location>
        <topology evidence="1">Multi-pass membrane protein</topology>
    </subcellularLocation>
</comment>
<feature type="transmembrane region" description="Helical" evidence="11">
    <location>
        <begin position="38"/>
        <end position="59"/>
    </location>
</feature>
<dbReference type="Proteomes" id="UP000515703">
    <property type="component" value="Chromosome"/>
</dbReference>
<feature type="transmembrane region" description="Helical" evidence="11">
    <location>
        <begin position="257"/>
        <end position="282"/>
    </location>
</feature>
<dbReference type="InterPro" id="IPR023299">
    <property type="entry name" value="ATPase_P-typ_cyto_dom_N"/>
</dbReference>
<dbReference type="KEGG" id="acht:bsdcttw_22700"/>
<protein>
    <recommendedName>
        <fullName evidence="9">Cd(2+)-exporting ATPase</fullName>
        <ecNumber evidence="9">7.2.2.21</ecNumber>
    </recommendedName>
</protein>
<dbReference type="NCBIfam" id="TIGR01511">
    <property type="entry name" value="ATPase-IB1_Cu"/>
    <property type="match status" value="1"/>
</dbReference>
<feature type="domain" description="P-type ATPase A" evidence="12">
    <location>
        <begin position="116"/>
        <end position="216"/>
    </location>
</feature>
<dbReference type="CDD" id="cd02079">
    <property type="entry name" value="P-type_ATPase_HM"/>
    <property type="match status" value="1"/>
</dbReference>
<keyword evidence="8 11" id="KW-0472">Membrane</keyword>
<dbReference type="GO" id="GO:0008551">
    <property type="term" value="F:P-type cadmium transporter activity"/>
    <property type="evidence" value="ECO:0007669"/>
    <property type="project" value="UniProtKB-EC"/>
</dbReference>
<dbReference type="SFLD" id="SFLDS00003">
    <property type="entry name" value="Haloacid_Dehalogenase"/>
    <property type="match status" value="1"/>
</dbReference>
<reference evidence="13 14" key="2">
    <citation type="submission" date="2020-08" db="EMBL/GenBank/DDBJ databases">
        <authorList>
            <person name="Ueki A."/>
            <person name="Tonouchi A."/>
        </authorList>
    </citation>
    <scope>NUCLEOTIDE SEQUENCE [LARGE SCALE GENOMIC DNA]</scope>
    <source>
        <strain evidence="13 14">CTTW</strain>
    </source>
</reference>
<keyword evidence="14" id="KW-1185">Reference proteome</keyword>
<dbReference type="GO" id="GO:0046872">
    <property type="term" value="F:metal ion binding"/>
    <property type="evidence" value="ECO:0007669"/>
    <property type="project" value="UniProtKB-KW"/>
</dbReference>
<evidence type="ECO:0000256" key="8">
    <source>
        <dbReference type="ARBA" id="ARBA00023136"/>
    </source>
</evidence>
<dbReference type="EMBL" id="AP023368">
    <property type="protein sequence ID" value="BCJ99229.1"/>
    <property type="molecule type" value="Genomic_DNA"/>
</dbReference>
<evidence type="ECO:0000313" key="13">
    <source>
        <dbReference type="EMBL" id="BCJ99229.1"/>
    </source>
</evidence>
<dbReference type="InterPro" id="IPR018303">
    <property type="entry name" value="ATPase_P-typ_P_site"/>
</dbReference>
<evidence type="ECO:0000256" key="1">
    <source>
        <dbReference type="ARBA" id="ARBA00004651"/>
    </source>
</evidence>
<dbReference type="SUPFAM" id="SSF81653">
    <property type="entry name" value="Calcium ATPase, transduction domain A"/>
    <property type="match status" value="1"/>
</dbReference>
<comment type="similarity">
    <text evidence="2 11">Belongs to the cation transport ATPase (P-type) (TC 3.A.3) family. Type IB subfamily.</text>
</comment>
<comment type="catalytic activity">
    <reaction evidence="10">
        <text>Cd(2+)(in) + ATP + H2O = Cd(2+)(out) + ADP + phosphate + H(+)</text>
        <dbReference type="Rhea" id="RHEA:12132"/>
        <dbReference type="ChEBI" id="CHEBI:15377"/>
        <dbReference type="ChEBI" id="CHEBI:15378"/>
        <dbReference type="ChEBI" id="CHEBI:30616"/>
        <dbReference type="ChEBI" id="CHEBI:43474"/>
        <dbReference type="ChEBI" id="CHEBI:48775"/>
        <dbReference type="ChEBI" id="CHEBI:456216"/>
        <dbReference type="EC" id="7.2.2.21"/>
    </reaction>
</comment>
<dbReference type="InterPro" id="IPR008250">
    <property type="entry name" value="ATPase_P-typ_transduc_dom_A_sf"/>
</dbReference>
<evidence type="ECO:0000256" key="10">
    <source>
        <dbReference type="ARBA" id="ARBA00049338"/>
    </source>
</evidence>
<feature type="transmembrane region" description="Helical" evidence="11">
    <location>
        <begin position="567"/>
        <end position="588"/>
    </location>
</feature>
<dbReference type="Gene3D" id="3.40.50.1000">
    <property type="entry name" value="HAD superfamily/HAD-like"/>
    <property type="match status" value="1"/>
</dbReference>
<dbReference type="InterPro" id="IPR027256">
    <property type="entry name" value="P-typ_ATPase_IB"/>
</dbReference>
<dbReference type="EC" id="7.2.2.21" evidence="9"/>
<sequence length="617" mass="66646">MSTLLKDSEKRKFISLVISLPALIIGFFDLGGLPVNTAWIAILLCGIPILKEAIIGLITEFDIKADVLVSMALIASVITGEIFAAGEIAFIMTIGSYLEERTVSKARAGIESLVHMTPTIARVLRSGKEYIVPVEEVVKGDILRVLPGETITVDGTIIKGETSIDQSPMTGEFLPIEKREGDTVASGTINQFGSFDMRADKIGEDSSIQRMIKLVESADAGKAKIVGLADRFATWVVVIALLSAVITWIYSREIIRSVTILVVFCPCALVLATPTAIMAAIGNASKHGILVREGDALERLSKIKRVAFDKTGTITYGKLKVAGIIGLERITEEELLRMAASLEYRSEHPLGKAVIEHYNKYGKKDIYEVTEFKMSTGRGVEGLYDGTLCYAGNEVFMAEKGIRLSKSLISKVKEVKEGGSTVIYLAKEKMAIGFIILTDTMRPEIEAVVDKIHNTGISTTLLTGDGETAGLYMGRKAGIREIHTECLPENKLAFIQKSEAANENVCMIGDGINDAPALKSAYVGIAMGGIGSDIAIEAADMVLISDDIKEMPHLLTLSKQMMKTINFNLAASMILNFIAIVLAITGVLSPVVGALVHNIGSVAVITNSSFLLRWRKK</sequence>
<dbReference type="InterPro" id="IPR023214">
    <property type="entry name" value="HAD_sf"/>
</dbReference>
<dbReference type="GO" id="GO:0005886">
    <property type="term" value="C:plasma membrane"/>
    <property type="evidence" value="ECO:0007669"/>
    <property type="project" value="UniProtKB-SubCell"/>
</dbReference>
<keyword evidence="7 11" id="KW-1133">Transmembrane helix</keyword>
<dbReference type="PRINTS" id="PR00119">
    <property type="entry name" value="CATATPASE"/>
</dbReference>
<dbReference type="SFLD" id="SFLDG00002">
    <property type="entry name" value="C1.7:_P-type_atpase_like"/>
    <property type="match status" value="1"/>
</dbReference>
<dbReference type="Pfam" id="PF00702">
    <property type="entry name" value="Hydrolase"/>
    <property type="match status" value="1"/>
</dbReference>
<keyword evidence="11" id="KW-0547">Nucleotide-binding</keyword>
<feature type="transmembrane region" description="Helical" evidence="11">
    <location>
        <begin position="594"/>
        <end position="612"/>
    </location>
</feature>
<dbReference type="AlphaFoldDB" id="A0A7I8DLH2"/>
<evidence type="ECO:0000259" key="12">
    <source>
        <dbReference type="Pfam" id="PF00122"/>
    </source>
</evidence>
<name>A0A7I8DLH2_9FIRM</name>
<dbReference type="PROSITE" id="PS00154">
    <property type="entry name" value="ATPASE_E1_E2"/>
    <property type="match status" value="1"/>
</dbReference>
<evidence type="ECO:0000256" key="11">
    <source>
        <dbReference type="RuleBase" id="RU362081"/>
    </source>
</evidence>
<keyword evidence="4 11" id="KW-0812">Transmembrane</keyword>
<dbReference type="PANTHER" id="PTHR48085:SF5">
    <property type="entry name" value="CADMIUM_ZINC-TRANSPORTING ATPASE HMA4-RELATED"/>
    <property type="match status" value="1"/>
</dbReference>
<dbReference type="Pfam" id="PF00122">
    <property type="entry name" value="E1-E2_ATPase"/>
    <property type="match status" value="1"/>
</dbReference>
<keyword evidence="11" id="KW-1003">Cell membrane</keyword>
<evidence type="ECO:0000256" key="9">
    <source>
        <dbReference type="ARBA" id="ARBA00039103"/>
    </source>
</evidence>
<gene>
    <name evidence="13" type="ORF">bsdcttw_22700</name>
</gene>
<dbReference type="PANTHER" id="PTHR48085">
    <property type="entry name" value="CADMIUM/ZINC-TRANSPORTING ATPASE HMA2-RELATED"/>
    <property type="match status" value="1"/>
</dbReference>
<dbReference type="InterPro" id="IPR051014">
    <property type="entry name" value="Cation_Transport_ATPase_IB"/>
</dbReference>
<dbReference type="RefSeq" id="WP_185259500.1">
    <property type="nucleotide sequence ID" value="NZ_AP023368.1"/>
</dbReference>
<dbReference type="InterPro" id="IPR023298">
    <property type="entry name" value="ATPase_P-typ_TM_dom_sf"/>
</dbReference>
<dbReference type="GO" id="GO:0016887">
    <property type="term" value="F:ATP hydrolysis activity"/>
    <property type="evidence" value="ECO:0007669"/>
    <property type="project" value="InterPro"/>
</dbReference>
<dbReference type="SUPFAM" id="SSF81665">
    <property type="entry name" value="Calcium ATPase, transmembrane domain M"/>
    <property type="match status" value="1"/>
</dbReference>
<proteinExistence type="inferred from homology"/>
<reference evidence="13 14" key="1">
    <citation type="submission" date="2020-08" db="EMBL/GenBank/DDBJ databases">
        <title>Draft genome sequencing of an Anaerocolumna strain isolated from anoxic soil subjected to BSD treatment.</title>
        <authorList>
            <person name="Uek A."/>
            <person name="Tonouchi A."/>
        </authorList>
    </citation>
    <scope>NUCLEOTIDE SEQUENCE [LARGE SCALE GENOMIC DNA]</scope>
    <source>
        <strain evidence="13 14">CTTW</strain>
    </source>
</reference>
<dbReference type="Gene3D" id="2.70.150.10">
    <property type="entry name" value="Calcium-transporting ATPase, cytoplasmic transduction domain A"/>
    <property type="match status" value="1"/>
</dbReference>
<dbReference type="NCBIfam" id="TIGR01494">
    <property type="entry name" value="ATPase_P-type"/>
    <property type="match status" value="1"/>
</dbReference>
<dbReference type="GO" id="GO:0005524">
    <property type="term" value="F:ATP binding"/>
    <property type="evidence" value="ECO:0007669"/>
    <property type="project" value="UniProtKB-UniRule"/>
</dbReference>
<dbReference type="InterPro" id="IPR059000">
    <property type="entry name" value="ATPase_P-type_domA"/>
</dbReference>
<accession>A0A7I8DLH2</accession>
<organism evidence="13 14">
    <name type="scientific">Anaerocolumna chitinilytica</name>
    <dbReference type="NCBI Taxonomy" id="1727145"/>
    <lineage>
        <taxon>Bacteria</taxon>
        <taxon>Bacillati</taxon>
        <taxon>Bacillota</taxon>
        <taxon>Clostridia</taxon>
        <taxon>Lachnospirales</taxon>
        <taxon>Lachnospiraceae</taxon>
        <taxon>Anaerocolumna</taxon>
    </lineage>
</organism>
<feature type="transmembrane region" description="Helical" evidence="11">
    <location>
        <begin position="232"/>
        <end position="251"/>
    </location>
</feature>
<evidence type="ECO:0000256" key="2">
    <source>
        <dbReference type="ARBA" id="ARBA00006024"/>
    </source>
</evidence>
<dbReference type="Gene3D" id="3.40.1110.10">
    <property type="entry name" value="Calcium-transporting ATPase, cytoplasmic domain N"/>
    <property type="match status" value="1"/>
</dbReference>
<dbReference type="InterPro" id="IPR001757">
    <property type="entry name" value="P_typ_ATPase"/>
</dbReference>
<dbReference type="SFLD" id="SFLDF00027">
    <property type="entry name" value="p-type_atpase"/>
    <property type="match status" value="1"/>
</dbReference>
<evidence type="ECO:0000256" key="4">
    <source>
        <dbReference type="ARBA" id="ARBA00022692"/>
    </source>
</evidence>
<evidence type="ECO:0000256" key="6">
    <source>
        <dbReference type="ARBA" id="ARBA00022967"/>
    </source>
</evidence>
<feature type="transmembrane region" description="Helical" evidence="11">
    <location>
        <begin position="12"/>
        <end position="31"/>
    </location>
</feature>
<evidence type="ECO:0000256" key="7">
    <source>
        <dbReference type="ARBA" id="ARBA00022989"/>
    </source>
</evidence>
<dbReference type="FunFam" id="2.70.150.10:FF:000002">
    <property type="entry name" value="Copper-transporting ATPase 1, putative"/>
    <property type="match status" value="1"/>
</dbReference>